<gene>
    <name evidence="3" type="ORF">DesU5LDRAFT_2322</name>
</gene>
<dbReference type="SMART" id="SM00448">
    <property type="entry name" value="REC"/>
    <property type="match status" value="1"/>
</dbReference>
<organism evidence="3">
    <name type="scientific">Desulfovibrio sp. U5L</name>
    <dbReference type="NCBI Taxonomy" id="596152"/>
    <lineage>
        <taxon>Bacteria</taxon>
        <taxon>Pseudomonadati</taxon>
        <taxon>Thermodesulfobacteriota</taxon>
        <taxon>Desulfovibrionia</taxon>
        <taxon>Desulfovibrionales</taxon>
        <taxon>Desulfovibrionaceae</taxon>
        <taxon>Desulfovibrio</taxon>
    </lineage>
</organism>
<dbReference type="STRING" id="596152.DesU5LDRAFT_2322"/>
<dbReference type="HOGENOM" id="CLU_000445_69_15_7"/>
<name>I2Q2I2_9BACT</name>
<dbReference type="AlphaFoldDB" id="I2Q2I2"/>
<dbReference type="PANTHER" id="PTHR43228:SF1">
    <property type="entry name" value="TWO-COMPONENT RESPONSE REGULATOR ARR22"/>
    <property type="match status" value="1"/>
</dbReference>
<dbReference type="GO" id="GO:0003677">
    <property type="term" value="F:DNA binding"/>
    <property type="evidence" value="ECO:0007669"/>
    <property type="project" value="UniProtKB-KW"/>
</dbReference>
<dbReference type="InterPro" id="IPR052048">
    <property type="entry name" value="ST_Response_Regulator"/>
</dbReference>
<feature type="modified residue" description="4-aspartylphosphate" evidence="1">
    <location>
        <position position="55"/>
    </location>
</feature>
<dbReference type="InterPro" id="IPR011006">
    <property type="entry name" value="CheY-like_superfamily"/>
</dbReference>
<dbReference type="Gene3D" id="3.40.50.2300">
    <property type="match status" value="1"/>
</dbReference>
<dbReference type="Pfam" id="PF00072">
    <property type="entry name" value="Response_reg"/>
    <property type="match status" value="1"/>
</dbReference>
<sequence length="125" mass="13387">MRALRIMVVDDSGLTVKKMAKLLEELGHEVAGTATTGREAVDAYAAVAPDMVTMDITMPDMDGIEATRLIMAADPAARIVIVTSHGQEQMVMDAIEAGAKGYVLKPVKKEKLAETLETLAAKYLP</sequence>
<evidence type="ECO:0000256" key="1">
    <source>
        <dbReference type="PROSITE-ProRule" id="PRU00169"/>
    </source>
</evidence>
<reference evidence="3" key="1">
    <citation type="submission" date="2011-11" db="EMBL/GenBank/DDBJ databases">
        <title>Improved High-Quality Draft sequence of Desulfovibrio sp. U5L.</title>
        <authorList>
            <consortium name="US DOE Joint Genome Institute"/>
            <person name="Lucas S."/>
            <person name="Han J."/>
            <person name="Lapidus A."/>
            <person name="Cheng J.-F."/>
            <person name="Goodwin L."/>
            <person name="Pitluck S."/>
            <person name="Peters L."/>
            <person name="Ovchinnikova G."/>
            <person name="Held B."/>
            <person name="Detter J.C."/>
            <person name="Han C."/>
            <person name="Tapia R."/>
            <person name="Land M."/>
            <person name="Hauser L."/>
            <person name="Kyrpides N."/>
            <person name="Ivanova N."/>
            <person name="Pagani I."/>
            <person name="Gabster J."/>
            <person name="Walker C."/>
            <person name="Stolyar S."/>
            <person name="Stahl D."/>
            <person name="Arkin A."/>
            <person name="Dehal P."/>
            <person name="Hazen T."/>
            <person name="Woyke T."/>
        </authorList>
    </citation>
    <scope>NUCLEOTIDE SEQUENCE [LARGE SCALE GENOMIC DNA]</scope>
    <source>
        <strain evidence="3">U5L</strain>
    </source>
</reference>
<feature type="domain" description="Response regulatory" evidence="2">
    <location>
        <begin position="5"/>
        <end position="120"/>
    </location>
</feature>
<protein>
    <submittedName>
        <fullName evidence="3">Response regulator containing CheY-like receiver domain and AraC-type DNA-binding domain</fullName>
    </submittedName>
</protein>
<accession>I2Q2I2</accession>
<dbReference type="InterPro" id="IPR001789">
    <property type="entry name" value="Sig_transdc_resp-reg_receiver"/>
</dbReference>
<dbReference type="SUPFAM" id="SSF52172">
    <property type="entry name" value="CheY-like"/>
    <property type="match status" value="1"/>
</dbReference>
<proteinExistence type="predicted"/>
<keyword evidence="3" id="KW-0238">DNA-binding</keyword>
<dbReference type="PROSITE" id="PS50110">
    <property type="entry name" value="RESPONSE_REGULATORY"/>
    <property type="match status" value="1"/>
</dbReference>
<evidence type="ECO:0000259" key="2">
    <source>
        <dbReference type="PROSITE" id="PS50110"/>
    </source>
</evidence>
<dbReference type="OrthoDB" id="9801101at2"/>
<dbReference type="GO" id="GO:0000160">
    <property type="term" value="P:phosphorelay signal transduction system"/>
    <property type="evidence" value="ECO:0007669"/>
    <property type="project" value="InterPro"/>
</dbReference>
<dbReference type="EMBL" id="JH600068">
    <property type="protein sequence ID" value="EIG53988.1"/>
    <property type="molecule type" value="Genomic_DNA"/>
</dbReference>
<dbReference type="eggNOG" id="COG2197">
    <property type="taxonomic scope" value="Bacteria"/>
</dbReference>
<keyword evidence="1" id="KW-0597">Phosphoprotein</keyword>
<dbReference type="PANTHER" id="PTHR43228">
    <property type="entry name" value="TWO-COMPONENT RESPONSE REGULATOR"/>
    <property type="match status" value="1"/>
</dbReference>
<evidence type="ECO:0000313" key="3">
    <source>
        <dbReference type="EMBL" id="EIG53988.1"/>
    </source>
</evidence>